<gene>
    <name evidence="3" type="ORF">A3F00_02000</name>
</gene>
<evidence type="ECO:0000313" key="3">
    <source>
        <dbReference type="EMBL" id="OGE38961.1"/>
    </source>
</evidence>
<dbReference type="InterPro" id="IPR020546">
    <property type="entry name" value="ATP_synth_F1_dsu/esu_N"/>
</dbReference>
<dbReference type="Pfam" id="PF02823">
    <property type="entry name" value="ATP-synt_DE_N"/>
    <property type="match status" value="1"/>
</dbReference>
<proteinExistence type="predicted"/>
<dbReference type="EMBL" id="MFDE01000008">
    <property type="protein sequence ID" value="OGE38961.1"/>
    <property type="molecule type" value="Genomic_DNA"/>
</dbReference>
<dbReference type="GO" id="GO:0015986">
    <property type="term" value="P:proton motive force-driven ATP synthesis"/>
    <property type="evidence" value="ECO:0007669"/>
    <property type="project" value="InterPro"/>
</dbReference>
<dbReference type="Proteomes" id="UP000176527">
    <property type="component" value="Unassembled WGS sequence"/>
</dbReference>
<keyword evidence="1" id="KW-0139">CF(1)</keyword>
<evidence type="ECO:0000256" key="1">
    <source>
        <dbReference type="ARBA" id="ARBA00023196"/>
    </source>
</evidence>
<dbReference type="AlphaFoldDB" id="A0A1F5KEC7"/>
<sequence length="87" mass="9839">MAEETLKLRIVTPRAVVFEGKALSISSTNSKGKFDILPKHANFITIVEQKPIIIRVEGRKRLTFNFPVAIISNVRNQVNIYTDISLK</sequence>
<dbReference type="GO" id="GO:0045259">
    <property type="term" value="C:proton-transporting ATP synthase complex"/>
    <property type="evidence" value="ECO:0007669"/>
    <property type="project" value="UniProtKB-KW"/>
</dbReference>
<dbReference type="InterPro" id="IPR036771">
    <property type="entry name" value="ATPsynth_dsu/esu_N"/>
</dbReference>
<feature type="domain" description="ATP synthase F1 complex delta/epsilon subunit N-terminal" evidence="2">
    <location>
        <begin position="6"/>
        <end position="83"/>
    </location>
</feature>
<organism evidence="3 4">
    <name type="scientific">Candidatus Daviesbacteria bacterium RIFCSPHIGHO2_12_FULL_37_11</name>
    <dbReference type="NCBI Taxonomy" id="1797777"/>
    <lineage>
        <taxon>Bacteria</taxon>
        <taxon>Candidatus Daviesiibacteriota</taxon>
    </lineage>
</organism>
<dbReference type="SUPFAM" id="SSF51344">
    <property type="entry name" value="Epsilon subunit of F1F0-ATP synthase N-terminal domain"/>
    <property type="match status" value="1"/>
</dbReference>
<evidence type="ECO:0000313" key="4">
    <source>
        <dbReference type="Proteomes" id="UP000176527"/>
    </source>
</evidence>
<comment type="caution">
    <text evidence="3">The sequence shown here is derived from an EMBL/GenBank/DDBJ whole genome shotgun (WGS) entry which is preliminary data.</text>
</comment>
<name>A0A1F5KEC7_9BACT</name>
<dbReference type="Gene3D" id="2.60.15.10">
    <property type="entry name" value="F0F1 ATP synthase delta/epsilon subunit, N-terminal"/>
    <property type="match status" value="1"/>
</dbReference>
<protein>
    <recommendedName>
        <fullName evidence="2">ATP synthase F1 complex delta/epsilon subunit N-terminal domain-containing protein</fullName>
    </recommendedName>
</protein>
<evidence type="ECO:0000259" key="2">
    <source>
        <dbReference type="Pfam" id="PF02823"/>
    </source>
</evidence>
<accession>A0A1F5KEC7</accession>
<reference evidence="3 4" key="1">
    <citation type="journal article" date="2016" name="Nat. Commun.">
        <title>Thousands of microbial genomes shed light on interconnected biogeochemical processes in an aquifer system.</title>
        <authorList>
            <person name="Anantharaman K."/>
            <person name="Brown C.T."/>
            <person name="Hug L.A."/>
            <person name="Sharon I."/>
            <person name="Castelle C.J."/>
            <person name="Probst A.J."/>
            <person name="Thomas B.C."/>
            <person name="Singh A."/>
            <person name="Wilkins M.J."/>
            <person name="Karaoz U."/>
            <person name="Brodie E.L."/>
            <person name="Williams K.H."/>
            <person name="Hubbard S.S."/>
            <person name="Banfield J.F."/>
        </authorList>
    </citation>
    <scope>NUCLEOTIDE SEQUENCE [LARGE SCALE GENOMIC DNA]</scope>
</reference>
<keyword evidence="1" id="KW-0066">ATP synthesis</keyword>